<dbReference type="OMA" id="ATMEVSI"/>
<dbReference type="InterPro" id="IPR018181">
    <property type="entry name" value="Heat_shock_70_CS"/>
</dbReference>
<dbReference type="CDD" id="cd10241">
    <property type="entry name" value="ASKHA_NBD_HSP70_BiP"/>
    <property type="match status" value="1"/>
</dbReference>
<evidence type="ECO:0000256" key="7">
    <source>
        <dbReference type="SAM" id="MobiDB-lite"/>
    </source>
</evidence>
<dbReference type="GO" id="GO:0005524">
    <property type="term" value="F:ATP binding"/>
    <property type="evidence" value="ECO:0007669"/>
    <property type="project" value="UniProtKB-KW"/>
</dbReference>
<dbReference type="Proteomes" id="UP000683925">
    <property type="component" value="Unassembled WGS sequence"/>
</dbReference>
<keyword evidence="10" id="KW-1185">Reference proteome</keyword>
<keyword evidence="6" id="KW-0175">Coiled coil</keyword>
<comment type="similarity">
    <text evidence="1">Belongs to the heat shock protein 70 family.</text>
</comment>
<comment type="caution">
    <text evidence="9">The sequence shown here is derived from an EMBL/GenBank/DDBJ whole genome shotgun (WGS) entry which is preliminary data.</text>
</comment>
<dbReference type="FunFam" id="2.60.34.10:FF:000002">
    <property type="entry name" value="Heat shock 70 kDa"/>
    <property type="match status" value="3"/>
</dbReference>
<dbReference type="PROSITE" id="PS01036">
    <property type="entry name" value="HSP70_3"/>
    <property type="match status" value="3"/>
</dbReference>
<dbReference type="NCBIfam" id="NF001413">
    <property type="entry name" value="PRK00290.1"/>
    <property type="match status" value="1"/>
</dbReference>
<dbReference type="PROSITE" id="PS00297">
    <property type="entry name" value="HSP70_1"/>
    <property type="match status" value="1"/>
</dbReference>
<dbReference type="FunFam" id="3.30.420.40:FF:000720">
    <property type="entry name" value="Endoplasmic reticulum chaperone BiP"/>
    <property type="match status" value="1"/>
</dbReference>
<proteinExistence type="inferred from homology"/>
<reference evidence="9" key="1">
    <citation type="submission" date="2021-01" db="EMBL/GenBank/DDBJ databases">
        <authorList>
            <consortium name="Genoscope - CEA"/>
            <person name="William W."/>
        </authorList>
    </citation>
    <scope>NUCLEOTIDE SEQUENCE</scope>
</reference>
<dbReference type="FunFam" id="3.30.420.40:FF:000125">
    <property type="entry name" value="Chaperone protein DnaK 1"/>
    <property type="match status" value="3"/>
</dbReference>
<dbReference type="InterPro" id="IPR013126">
    <property type="entry name" value="Hsp_70_fam"/>
</dbReference>
<dbReference type="FunFam" id="1.20.1270.10:FF:000016">
    <property type="entry name" value="Heat shock protein 70"/>
    <property type="match status" value="1"/>
</dbReference>
<sequence length="1550" mass="171577">MKPIILIVLLLGAWAQEKTNKVECPVIGIDLGTTYSCVGIYKNGNVEIIPNEQGNRITPSVVAFTDEERLIGEAAKNQAAINPTRTLYDVKRLIGRKFTDSTVQYDKKFMPYEIVDKDTKPYIKVTNIKGHQSKIFAPEEISAMVLTKMKEISETYLGKKVINAVVTVPAYFNDAQRQATKDAGTISGLNVVRILNEPTAAAIAYGLDKKDGEKNILVFDLGGGTFDVSILTIDNGVFEVVATSGDTHLGGEDFDQRVIDHFIKVIKKKHNKDISADKRAIQKLKREIEKSKRALSATHETKIEIEDLVDGLDFNEVLTRAKFEELNNDLFKKTTGPMQTALEDSKFKKTEIHEIVLVGGSSRIPKIRQIVKDFFNGKEANTGINPDEAVCYGAAIQGGIICGEESNETKGLIVIDATPLSLGIETVGGVMTKIIPKGSYIPTKKSQTFTTYQDQQQTVTISVFEGERPLVKDNHKLGTFDLTGIPPAPRGTPQIEVTFEIDANGILQVGAQDKGTGNKNQIVITNDSGRLSKEEIDKMLREAEEFADQDKAAKERIDAKNSLESYIYSMKNQIEDPEKLANKLSDDDKDTIKDALKDSQDWLDKNQNAISAMVLTKMKEISETYLGKKVINAVVTVPAYFNDAQRQATKDAGTISGLNVVRILNEPTAAAIAYGLDKKDGEKNILVFDLGGGTFDVSILTIDNGVFEVVATSGDTHLGGEDFDQRVIDHFIKVIKKKHNKDISADKRAIQKLKREIEKSKRALSATHETKIEIEDLVDGLDFNEVLTRAKFEELNNDLFKKTTGPMQTALEDSKFKKTEIHEIVLVGGSSRIPKIRQIVKDFFNGKEANTGINPDEAVCYGAAIQGGIICGEESNETKGLIVIDATPLSLGIETVGGVMTKIIPKGSYIPTKKSQTFTTYQDQQQTVTISVFEGERPLVKDNHKLGTFDLTGIPPAPRGTPQIEVTFEIDANGILQVGAQDKGTGNKNQIVITNDSGRLSKEEIDKMLREAEEFADQDKAAKERIDAKNSLESYIYSMKNQIEDPEKLANKLSDDDKDTIKDALKDSQDWLDKNQNAEKEDYEEELKELEKILNEPTAAAIAYGLDKKDGEKNILVFDLGGGTFDVSILTIDNGVFEVVATSGDTHLGGEDFDQRVIDHFIKVIKKKHNKDISADKRAIQKLKREIEKSKRALSATHETKIEIEDLVDGLDFNEVLTRAKFEELNNDLFKKTTGPMQTALEDSKFKKTEIHEIVLVGGSSRIPKIRQIVKDFFNGKEANTGINPDEAVCYGAAIQGGIICGEESNETKGLIVIDATPLSLGIETVGGVMTKIIPKGSYIPTKKSQTFTTYQDQQQTVTISVFEGERPLVKDNHKLGTFDLTGIPPAPRGTPQIEVTFEIDANGILQVGAQDKGTGNKNQIVITNDSGRLSKEEIDKMLREAEEFADQDKAAKERIDAKNSLESYIYSMKNQIEDPEKLANKLSDDDKDTIKDALKDSQDWLDKNQNAEKEDYEEELKELEKICNPIISRVYQQSGKQQQASDDDYDSDL</sequence>
<evidence type="ECO:0008006" key="11">
    <source>
        <dbReference type="Google" id="ProtNLM"/>
    </source>
</evidence>
<feature type="compositionally biased region" description="Polar residues" evidence="7">
    <location>
        <begin position="1531"/>
        <end position="1541"/>
    </location>
</feature>
<organism evidence="9 10">
    <name type="scientific">Paramecium octaurelia</name>
    <dbReference type="NCBI Taxonomy" id="43137"/>
    <lineage>
        <taxon>Eukaryota</taxon>
        <taxon>Sar</taxon>
        <taxon>Alveolata</taxon>
        <taxon>Ciliophora</taxon>
        <taxon>Intramacronucleata</taxon>
        <taxon>Oligohymenophorea</taxon>
        <taxon>Peniculida</taxon>
        <taxon>Parameciidae</taxon>
        <taxon>Paramecium</taxon>
    </lineage>
</organism>
<keyword evidence="3" id="KW-0256">Endoplasmic reticulum</keyword>
<dbReference type="Pfam" id="PF00012">
    <property type="entry name" value="HSP70"/>
    <property type="match status" value="2"/>
</dbReference>
<dbReference type="EMBL" id="CAJJDP010000055">
    <property type="protein sequence ID" value="CAD8170206.1"/>
    <property type="molecule type" value="Genomic_DNA"/>
</dbReference>
<feature type="coiled-coil region" evidence="6">
    <location>
        <begin position="1491"/>
        <end position="1523"/>
    </location>
</feature>
<dbReference type="OrthoDB" id="6358820at2759"/>
<keyword evidence="2" id="KW-0547">Nucleotide-binding</keyword>
<evidence type="ECO:0000256" key="6">
    <source>
        <dbReference type="SAM" id="Coils"/>
    </source>
</evidence>
<feature type="coiled-coil region" evidence="6">
    <location>
        <begin position="1166"/>
        <end position="1200"/>
    </location>
</feature>
<feature type="coiled-coil region" evidence="6">
    <location>
        <begin position="1061"/>
        <end position="1100"/>
    </location>
</feature>
<dbReference type="InterPro" id="IPR042050">
    <property type="entry name" value="BIP_NBD"/>
</dbReference>
<evidence type="ECO:0000313" key="9">
    <source>
        <dbReference type="EMBL" id="CAD8170206.1"/>
    </source>
</evidence>
<gene>
    <name evidence="9" type="ORF">POCTA_138.1.T0550047</name>
</gene>
<evidence type="ECO:0000256" key="5">
    <source>
        <dbReference type="ARBA" id="ARBA00023016"/>
    </source>
</evidence>
<dbReference type="FunFam" id="3.30.420.40:FF:000545">
    <property type="entry name" value="Endoplasmic reticulum chaperone BiP"/>
    <property type="match status" value="1"/>
</dbReference>
<evidence type="ECO:0000256" key="1">
    <source>
        <dbReference type="ARBA" id="ARBA00007381"/>
    </source>
</evidence>
<feature type="coiled-coil region" evidence="6">
    <location>
        <begin position="267"/>
        <end position="301"/>
    </location>
</feature>
<feature type="chain" id="PRO_5035889508" description="Heat shock protein 70" evidence="8">
    <location>
        <begin position="16"/>
        <end position="1550"/>
    </location>
</feature>
<keyword evidence="8" id="KW-0732">Signal</keyword>
<dbReference type="FunFam" id="3.90.640.10:FF:000002">
    <property type="entry name" value="Heat shock 70 kDa"/>
    <property type="match status" value="3"/>
</dbReference>
<evidence type="ECO:0000256" key="4">
    <source>
        <dbReference type="ARBA" id="ARBA00022840"/>
    </source>
</evidence>
<evidence type="ECO:0000256" key="2">
    <source>
        <dbReference type="ARBA" id="ARBA00022741"/>
    </source>
</evidence>
<evidence type="ECO:0000256" key="3">
    <source>
        <dbReference type="ARBA" id="ARBA00022824"/>
    </source>
</evidence>
<evidence type="ECO:0000256" key="8">
    <source>
        <dbReference type="SAM" id="SignalP"/>
    </source>
</evidence>
<accession>A0A8S1V648</accession>
<keyword evidence="4" id="KW-0067">ATP-binding</keyword>
<protein>
    <recommendedName>
        <fullName evidence="11">Heat shock protein 70</fullName>
    </recommendedName>
</protein>
<dbReference type="GO" id="GO:0140662">
    <property type="term" value="F:ATP-dependent protein folding chaperone"/>
    <property type="evidence" value="ECO:0007669"/>
    <property type="project" value="InterPro"/>
</dbReference>
<evidence type="ECO:0000313" key="10">
    <source>
        <dbReference type="Proteomes" id="UP000683925"/>
    </source>
</evidence>
<feature type="signal peptide" evidence="8">
    <location>
        <begin position="1"/>
        <end position="15"/>
    </location>
</feature>
<feature type="region of interest" description="Disordered" evidence="7">
    <location>
        <begin position="1531"/>
        <end position="1550"/>
    </location>
</feature>
<dbReference type="PROSITE" id="PS00329">
    <property type="entry name" value="HSP70_2"/>
    <property type="match status" value="3"/>
</dbReference>
<dbReference type="FunFam" id="3.30.30.30:FF:000001">
    <property type="entry name" value="heat shock 70 kDa protein-like"/>
    <property type="match status" value="1"/>
</dbReference>
<dbReference type="PANTHER" id="PTHR19375">
    <property type="entry name" value="HEAT SHOCK PROTEIN 70KDA"/>
    <property type="match status" value="1"/>
</dbReference>
<feature type="coiled-coil region" evidence="6">
    <location>
        <begin position="736"/>
        <end position="770"/>
    </location>
</feature>
<keyword evidence="5" id="KW-0346">Stress response</keyword>
<name>A0A8S1V648_PAROT</name>